<dbReference type="PANTHER" id="PTHR46847:SF1">
    <property type="entry name" value="D-ALLOSE-BINDING PERIPLASMIC PROTEIN-RELATED"/>
    <property type="match status" value="1"/>
</dbReference>
<dbReference type="GO" id="GO:0030246">
    <property type="term" value="F:carbohydrate binding"/>
    <property type="evidence" value="ECO:0007669"/>
    <property type="project" value="UniProtKB-ARBA"/>
</dbReference>
<reference evidence="6 7" key="1">
    <citation type="submission" date="2019-03" db="EMBL/GenBank/DDBJ databases">
        <authorList>
            <person name="Kim M.K.M."/>
        </authorList>
    </citation>
    <scope>NUCLEOTIDE SEQUENCE [LARGE SCALE GENOMIC DNA]</scope>
    <source>
        <strain evidence="6 7">18JY21-1</strain>
    </source>
</reference>
<gene>
    <name evidence="6" type="ORF">E0485_15520</name>
</gene>
<proteinExistence type="inferred from homology"/>
<comment type="caution">
    <text evidence="6">The sequence shown here is derived from an EMBL/GenBank/DDBJ whole genome shotgun (WGS) entry which is preliminary data.</text>
</comment>
<dbReference type="GO" id="GO:0030313">
    <property type="term" value="C:cell envelope"/>
    <property type="evidence" value="ECO:0007669"/>
    <property type="project" value="UniProtKB-SubCell"/>
</dbReference>
<dbReference type="RefSeq" id="WP_132418976.1">
    <property type="nucleotide sequence ID" value="NZ_SKFG01000016.1"/>
</dbReference>
<dbReference type="InterPro" id="IPR025997">
    <property type="entry name" value="SBP_2_dom"/>
</dbReference>
<dbReference type="AlphaFoldDB" id="A0A4R4ECV3"/>
<keyword evidence="3" id="KW-0732">Signal</keyword>
<keyword evidence="4" id="KW-0812">Transmembrane</keyword>
<dbReference type="EMBL" id="SKFG01000016">
    <property type="protein sequence ID" value="TCZ75788.1"/>
    <property type="molecule type" value="Genomic_DNA"/>
</dbReference>
<accession>A0A4R4ECV3</accession>
<evidence type="ECO:0000256" key="1">
    <source>
        <dbReference type="ARBA" id="ARBA00004196"/>
    </source>
</evidence>
<evidence type="ECO:0000313" key="7">
    <source>
        <dbReference type="Proteomes" id="UP000295418"/>
    </source>
</evidence>
<comment type="similarity">
    <text evidence="2">Belongs to the bacterial solute-binding protein 2 family.</text>
</comment>
<evidence type="ECO:0000259" key="5">
    <source>
        <dbReference type="Pfam" id="PF13407"/>
    </source>
</evidence>
<dbReference type="OrthoDB" id="6196975at2"/>
<name>A0A4R4ECV3_9BACL</name>
<dbReference type="SUPFAM" id="SSF53822">
    <property type="entry name" value="Periplasmic binding protein-like I"/>
    <property type="match status" value="1"/>
</dbReference>
<organism evidence="6 7">
    <name type="scientific">Paenibacillus albiflavus</name>
    <dbReference type="NCBI Taxonomy" id="2545760"/>
    <lineage>
        <taxon>Bacteria</taxon>
        <taxon>Bacillati</taxon>
        <taxon>Bacillota</taxon>
        <taxon>Bacilli</taxon>
        <taxon>Bacillales</taxon>
        <taxon>Paenibacillaceae</taxon>
        <taxon>Paenibacillus</taxon>
    </lineage>
</organism>
<evidence type="ECO:0000256" key="2">
    <source>
        <dbReference type="ARBA" id="ARBA00007639"/>
    </source>
</evidence>
<evidence type="ECO:0000256" key="4">
    <source>
        <dbReference type="SAM" id="Phobius"/>
    </source>
</evidence>
<sequence>MLSCTAEGGAAIRYLANKKWAISLVVLLGVFIYLIGYFGYAYYNIQEIVTEIADISHETKRPKHIVLISQELDNPFWRTVEKGAREATKTWDMQMEYIGPIRLNEEEQTKLLDKYIAAKVDGILIQGVQGDAYRKLIDKAVMKNIPVVTVDTDVPDSKRISYVGTDHYDAGKQLGERLLRSYGTKGNIGIILGSKDSLSQNLRYKGFLSAIDAYPDLRISALDFSNLSRIGAAQAAEDMLMNHPDLDVMVGFSALDGLGILQIINELKNQNSIKVFGFDDLPETRQALAIQEIEASVMQMSYLMGQEAVHVLHQYFDGEQVPDIQYMEVKILDHTNALRGG</sequence>
<evidence type="ECO:0000313" key="6">
    <source>
        <dbReference type="EMBL" id="TCZ75788.1"/>
    </source>
</evidence>
<dbReference type="PANTHER" id="PTHR46847">
    <property type="entry name" value="D-ALLOSE-BINDING PERIPLASMIC PROTEIN-RELATED"/>
    <property type="match status" value="1"/>
</dbReference>
<keyword evidence="4" id="KW-0472">Membrane</keyword>
<feature type="transmembrane region" description="Helical" evidence="4">
    <location>
        <begin position="20"/>
        <end position="43"/>
    </location>
</feature>
<evidence type="ECO:0000256" key="3">
    <source>
        <dbReference type="ARBA" id="ARBA00022729"/>
    </source>
</evidence>
<dbReference type="Gene3D" id="3.40.50.2300">
    <property type="match status" value="2"/>
</dbReference>
<dbReference type="Proteomes" id="UP000295418">
    <property type="component" value="Unassembled WGS sequence"/>
</dbReference>
<dbReference type="Pfam" id="PF13407">
    <property type="entry name" value="Peripla_BP_4"/>
    <property type="match status" value="1"/>
</dbReference>
<comment type="subcellular location">
    <subcellularLocation>
        <location evidence="1">Cell envelope</location>
    </subcellularLocation>
</comment>
<keyword evidence="4" id="KW-1133">Transmembrane helix</keyword>
<feature type="domain" description="Periplasmic binding protein" evidence="5">
    <location>
        <begin position="65"/>
        <end position="319"/>
    </location>
</feature>
<dbReference type="InterPro" id="IPR028082">
    <property type="entry name" value="Peripla_BP_I"/>
</dbReference>
<protein>
    <submittedName>
        <fullName evidence="6">Sugar ABC transporter substrate-binding protein</fullName>
    </submittedName>
</protein>
<keyword evidence="7" id="KW-1185">Reference proteome</keyword>